<name>A0A1E7FMK1_9STRA</name>
<reference evidence="1 2" key="1">
    <citation type="submission" date="2016-09" db="EMBL/GenBank/DDBJ databases">
        <title>Extensive genetic diversity and differential bi-allelic expression allows diatom success in the polar Southern Ocean.</title>
        <authorList>
            <consortium name="DOE Joint Genome Institute"/>
            <person name="Mock T."/>
            <person name="Otillar R.P."/>
            <person name="Strauss J."/>
            <person name="Dupont C."/>
            <person name="Frickenhaus S."/>
            <person name="Maumus F."/>
            <person name="Mcmullan M."/>
            <person name="Sanges R."/>
            <person name="Schmutz J."/>
            <person name="Toseland A."/>
            <person name="Valas R."/>
            <person name="Veluchamy A."/>
            <person name="Ward B.J."/>
            <person name="Allen A."/>
            <person name="Barry K."/>
            <person name="Falciatore A."/>
            <person name="Ferrante M."/>
            <person name="Fortunato A.E."/>
            <person name="Gloeckner G."/>
            <person name="Gruber A."/>
            <person name="Hipkin R."/>
            <person name="Janech M."/>
            <person name="Kroth P."/>
            <person name="Leese F."/>
            <person name="Lindquist E."/>
            <person name="Lyon B.R."/>
            <person name="Martin J."/>
            <person name="Mayer C."/>
            <person name="Parker M."/>
            <person name="Quesneville H."/>
            <person name="Raymond J."/>
            <person name="Uhlig C."/>
            <person name="Valentin K.U."/>
            <person name="Worden A.Z."/>
            <person name="Armbrust E.V."/>
            <person name="Bowler C."/>
            <person name="Green B."/>
            <person name="Moulton V."/>
            <person name="Van Oosterhout C."/>
            <person name="Grigoriev I."/>
        </authorList>
    </citation>
    <scope>NUCLEOTIDE SEQUENCE [LARGE SCALE GENOMIC DNA]</scope>
    <source>
        <strain evidence="1 2">CCMP1102</strain>
    </source>
</reference>
<organism evidence="1 2">
    <name type="scientific">Fragilariopsis cylindrus CCMP1102</name>
    <dbReference type="NCBI Taxonomy" id="635003"/>
    <lineage>
        <taxon>Eukaryota</taxon>
        <taxon>Sar</taxon>
        <taxon>Stramenopiles</taxon>
        <taxon>Ochrophyta</taxon>
        <taxon>Bacillariophyta</taxon>
        <taxon>Bacillariophyceae</taxon>
        <taxon>Bacillariophycidae</taxon>
        <taxon>Bacillariales</taxon>
        <taxon>Bacillariaceae</taxon>
        <taxon>Fragilariopsis</taxon>
    </lineage>
</organism>
<dbReference type="InterPro" id="IPR003386">
    <property type="entry name" value="LACT/PDAT_acylTrfase"/>
</dbReference>
<accession>A0A1E7FMK1</accession>
<dbReference type="GO" id="GO:0008374">
    <property type="term" value="F:O-acyltransferase activity"/>
    <property type="evidence" value="ECO:0007669"/>
    <property type="project" value="InterPro"/>
</dbReference>
<evidence type="ECO:0008006" key="3">
    <source>
        <dbReference type="Google" id="ProtNLM"/>
    </source>
</evidence>
<protein>
    <recommendedName>
        <fullName evidence="3">Lecithin:cholesterol acyltransferase</fullName>
    </recommendedName>
</protein>
<dbReference type="AlphaFoldDB" id="A0A1E7FMK1"/>
<dbReference type="KEGG" id="fcy:FRACYDRAFT_235453"/>
<dbReference type="InParanoid" id="A0A1E7FMK1"/>
<evidence type="ECO:0000313" key="1">
    <source>
        <dbReference type="EMBL" id="OEU19398.1"/>
    </source>
</evidence>
<dbReference type="Proteomes" id="UP000095751">
    <property type="component" value="Unassembled WGS sequence"/>
</dbReference>
<dbReference type="PANTHER" id="PTHR11440">
    <property type="entry name" value="LECITHIN-CHOLESTEROL ACYLTRANSFERASE-RELATED"/>
    <property type="match status" value="1"/>
</dbReference>
<dbReference type="EMBL" id="KV784355">
    <property type="protein sequence ID" value="OEU19398.1"/>
    <property type="molecule type" value="Genomic_DNA"/>
</dbReference>
<dbReference type="Gene3D" id="3.40.50.1820">
    <property type="entry name" value="alpha/beta hydrolase"/>
    <property type="match status" value="1"/>
</dbReference>
<dbReference type="GO" id="GO:0006629">
    <property type="term" value="P:lipid metabolic process"/>
    <property type="evidence" value="ECO:0007669"/>
    <property type="project" value="InterPro"/>
</dbReference>
<evidence type="ECO:0000313" key="2">
    <source>
        <dbReference type="Proteomes" id="UP000095751"/>
    </source>
</evidence>
<proteinExistence type="predicted"/>
<dbReference type="InterPro" id="IPR029058">
    <property type="entry name" value="AB_hydrolase_fold"/>
</dbReference>
<dbReference type="OrthoDB" id="42294at2759"/>
<gene>
    <name evidence="1" type="ORF">FRACYDRAFT_235453</name>
</gene>
<keyword evidence="2" id="KW-1185">Reference proteome</keyword>
<dbReference type="SUPFAM" id="SSF53474">
    <property type="entry name" value="alpha/beta-Hydrolases"/>
    <property type="match status" value="1"/>
</dbReference>
<sequence length="498" mass="55776">MLPILIIPGFMSTGLEIEESKINPSWEGKRLWLNLSSIGISAMYFGNAQRKQRYTRMHSDNVDDDGNEEDGDDDDVQQHNYKSAWLRHMMLDMKDFESDPNGIKVRAISGLDGVDYLTPGAVTSHISYVFGPVIKALEKKGYNSNGNINLMASTYDWRLSPLAMEERDKYFTTTIGYIEELYNGNSQTPVVILGHSLGCKVAHYFLNFALDKKGQEWIDKHVHTYMPVGGPHLGANKACRGMISGDKMGLESFLNDEEGLSLGRSFGSGAWLIPSELPEGVPGSNYILPHGVLEISFTHAINTNPLVHKRTAISRPKRYQLLVTAKGFDGHKENDQRDIRTPFHRISPDLGENVVVFTEQISFTTHTKPYHRETLQFLLQEPGLASAKEEKKDCKCNPLVWCLCCLCIPCMLAYKIIEWVLKMLVRSATLTADTISGSAGKSSTLAFSEGIKVPNSVWNGNAVTIKVPMYHKDDYGQYNGALCFMTKRKLDTLIYLSN</sequence>
<dbReference type="Pfam" id="PF02450">
    <property type="entry name" value="LCAT"/>
    <property type="match status" value="1"/>
</dbReference>